<keyword evidence="11" id="KW-0406">Ion transport</keyword>
<evidence type="ECO:0000256" key="9">
    <source>
        <dbReference type="ARBA" id="ARBA00022737"/>
    </source>
</evidence>
<dbReference type="InterPro" id="IPR001611">
    <property type="entry name" value="Leu-rich_rpt"/>
</dbReference>
<dbReference type="FunFam" id="3.80.10.10:FF:000015">
    <property type="entry name" value="Leucine rich repeat containing 38"/>
    <property type="match status" value="1"/>
</dbReference>
<keyword evidence="6" id="KW-0433">Leucine-rich repeat</keyword>
<dbReference type="SUPFAM" id="SSF52058">
    <property type="entry name" value="L domain-like"/>
    <property type="match status" value="1"/>
</dbReference>
<dbReference type="GO" id="GO:0005886">
    <property type="term" value="C:plasma membrane"/>
    <property type="evidence" value="ECO:0007669"/>
    <property type="project" value="UniProtKB-SubCell"/>
</dbReference>
<feature type="compositionally biased region" description="Basic and acidic residues" evidence="15">
    <location>
        <begin position="357"/>
        <end position="370"/>
    </location>
</feature>
<evidence type="ECO:0000256" key="2">
    <source>
        <dbReference type="ARBA" id="ARBA00004479"/>
    </source>
</evidence>
<proteinExistence type="inferred from homology"/>
<dbReference type="Gene3D" id="3.80.10.10">
    <property type="entry name" value="Ribonuclease Inhibitor"/>
    <property type="match status" value="1"/>
</dbReference>
<evidence type="ECO:0000256" key="4">
    <source>
        <dbReference type="ARBA" id="ARBA00022448"/>
    </source>
</evidence>
<evidence type="ECO:0000256" key="7">
    <source>
        <dbReference type="ARBA" id="ARBA00022692"/>
    </source>
</evidence>
<evidence type="ECO:0000256" key="10">
    <source>
        <dbReference type="ARBA" id="ARBA00022989"/>
    </source>
</evidence>
<dbReference type="InterPro" id="IPR000483">
    <property type="entry name" value="Cys-rich_flank_reg_C"/>
</dbReference>
<keyword evidence="5" id="KW-1003">Cell membrane</keyword>
<keyword evidence="9" id="KW-0677">Repeat</keyword>
<reference evidence="19" key="1">
    <citation type="submission" date="2023-03" db="EMBL/GenBank/DDBJ databases">
        <title>Electrophorus voltai genome.</title>
        <authorList>
            <person name="Bian C."/>
        </authorList>
    </citation>
    <scope>NUCLEOTIDE SEQUENCE</scope>
    <source>
        <strain evidence="19">CB-2022</strain>
        <tissue evidence="19">Muscle</tissue>
    </source>
</reference>
<dbReference type="SMART" id="SM00082">
    <property type="entry name" value="LRRCT"/>
    <property type="match status" value="1"/>
</dbReference>
<dbReference type="GO" id="GO:0071805">
    <property type="term" value="P:potassium ion transmembrane transport"/>
    <property type="evidence" value="ECO:0007669"/>
    <property type="project" value="UniProtKB-ARBA"/>
</dbReference>
<sequence length="370" mass="40935">MSIVLSSGGVLFALSTLILVPAAFPCPKECSCDRQAKVVDCQGQGLYDIPNELHPETLELYLQNNHIRGISSTAFREMPQLQVLNLANNSITMISPRALLELRGLRSLILANNSIRELNRRLLGSALNLTQLDLSYNNIAGLPGALADSFHHLTHLSLHYNRLTKLDRTHLEALETLEVLHLRGNPWKCDCQMIGLKLWLETFTFKGGVVDAVACTWPDAMQERDLRHVPYELFHACMTTSYSYLFANIHHLDGQRHPLHGPQPWPSPKAPTGPELGLSAGMPMQDCEAKQKPRAVSLRHAIATVVITGVVCGIVILMMLAAAIYGCTYAAVMAKYHRQLKKQQKQAGEEVEAGALGREEDKEPLENAIA</sequence>
<keyword evidence="20" id="KW-1185">Reference proteome</keyword>
<dbReference type="SMART" id="SM00369">
    <property type="entry name" value="LRR_TYP"/>
    <property type="match status" value="5"/>
</dbReference>
<dbReference type="PANTHER" id="PTHR45773">
    <property type="entry name" value="SLIT AND NTRK-LIKE PROTEIN 4-RELATED"/>
    <property type="match status" value="1"/>
</dbReference>
<feature type="region of interest" description="Disordered" evidence="15">
    <location>
        <begin position="343"/>
        <end position="370"/>
    </location>
</feature>
<keyword evidence="4" id="KW-0813">Transport</keyword>
<comment type="subcellular location">
    <subcellularLocation>
        <location evidence="1">Cell membrane</location>
        <topology evidence="1">Single-pass membrane protein</topology>
    </subcellularLocation>
    <subcellularLocation>
        <location evidence="2">Membrane</location>
        <topology evidence="2">Single-pass type I membrane protein</topology>
    </subcellularLocation>
</comment>
<evidence type="ECO:0000256" key="12">
    <source>
        <dbReference type="ARBA" id="ARBA00023136"/>
    </source>
</evidence>
<evidence type="ECO:0000256" key="17">
    <source>
        <dbReference type="SAM" id="SignalP"/>
    </source>
</evidence>
<keyword evidence="14" id="KW-0407">Ion channel</keyword>
<dbReference type="Proteomes" id="UP001239994">
    <property type="component" value="Unassembled WGS sequence"/>
</dbReference>
<protein>
    <recommendedName>
        <fullName evidence="18">LRRCT domain-containing protein</fullName>
    </recommendedName>
</protein>
<dbReference type="GO" id="GO:0007409">
    <property type="term" value="P:axonogenesis"/>
    <property type="evidence" value="ECO:0007669"/>
    <property type="project" value="TreeGrafter"/>
</dbReference>
<keyword evidence="10 16" id="KW-1133">Transmembrane helix</keyword>
<evidence type="ECO:0000256" key="8">
    <source>
        <dbReference type="ARBA" id="ARBA00022729"/>
    </source>
</evidence>
<dbReference type="InterPro" id="IPR003591">
    <property type="entry name" value="Leu-rich_rpt_typical-subtyp"/>
</dbReference>
<evidence type="ECO:0000256" key="1">
    <source>
        <dbReference type="ARBA" id="ARBA00004162"/>
    </source>
</evidence>
<keyword evidence="7 16" id="KW-0812">Transmembrane</keyword>
<comment type="caution">
    <text evidence="19">The sequence shown here is derived from an EMBL/GenBank/DDBJ whole genome shotgun (WGS) entry which is preliminary data.</text>
</comment>
<evidence type="ECO:0000313" key="19">
    <source>
        <dbReference type="EMBL" id="KAK1786880.1"/>
    </source>
</evidence>
<feature type="domain" description="LRRCT" evidence="18">
    <location>
        <begin position="185"/>
        <end position="238"/>
    </location>
</feature>
<evidence type="ECO:0000313" key="20">
    <source>
        <dbReference type="Proteomes" id="UP001239994"/>
    </source>
</evidence>
<keyword evidence="8 17" id="KW-0732">Signal</keyword>
<dbReference type="Pfam" id="PF13855">
    <property type="entry name" value="LRR_8"/>
    <property type="match status" value="2"/>
</dbReference>
<evidence type="ECO:0000259" key="18">
    <source>
        <dbReference type="SMART" id="SM00082"/>
    </source>
</evidence>
<keyword evidence="12 16" id="KW-0472">Membrane</keyword>
<evidence type="ECO:0000256" key="6">
    <source>
        <dbReference type="ARBA" id="ARBA00022614"/>
    </source>
</evidence>
<dbReference type="AlphaFoldDB" id="A0AAD8YTE2"/>
<feature type="chain" id="PRO_5042215662" description="LRRCT domain-containing protein" evidence="17">
    <location>
        <begin position="23"/>
        <end position="370"/>
    </location>
</feature>
<dbReference type="PANTHER" id="PTHR45773:SF10">
    <property type="match status" value="1"/>
</dbReference>
<feature type="signal peptide" evidence="17">
    <location>
        <begin position="1"/>
        <end position="22"/>
    </location>
</feature>
<evidence type="ECO:0000256" key="14">
    <source>
        <dbReference type="ARBA" id="ARBA00023303"/>
    </source>
</evidence>
<evidence type="ECO:0000256" key="3">
    <source>
        <dbReference type="ARBA" id="ARBA00010439"/>
    </source>
</evidence>
<evidence type="ECO:0000256" key="15">
    <source>
        <dbReference type="SAM" id="MobiDB-lite"/>
    </source>
</evidence>
<organism evidence="19 20">
    <name type="scientific">Electrophorus voltai</name>
    <dbReference type="NCBI Taxonomy" id="2609070"/>
    <lineage>
        <taxon>Eukaryota</taxon>
        <taxon>Metazoa</taxon>
        <taxon>Chordata</taxon>
        <taxon>Craniata</taxon>
        <taxon>Vertebrata</taxon>
        <taxon>Euteleostomi</taxon>
        <taxon>Actinopterygii</taxon>
        <taxon>Neopterygii</taxon>
        <taxon>Teleostei</taxon>
        <taxon>Ostariophysi</taxon>
        <taxon>Gymnotiformes</taxon>
        <taxon>Gymnotoidei</taxon>
        <taxon>Gymnotidae</taxon>
        <taxon>Electrophorus</taxon>
    </lineage>
</organism>
<evidence type="ECO:0000256" key="5">
    <source>
        <dbReference type="ARBA" id="ARBA00022475"/>
    </source>
</evidence>
<name>A0AAD8YTE2_9TELE</name>
<dbReference type="GO" id="GO:0051965">
    <property type="term" value="P:positive regulation of synapse assembly"/>
    <property type="evidence" value="ECO:0007669"/>
    <property type="project" value="TreeGrafter"/>
</dbReference>
<comment type="similarity">
    <text evidence="3">Belongs to the SLITRK family.</text>
</comment>
<evidence type="ECO:0000256" key="16">
    <source>
        <dbReference type="SAM" id="Phobius"/>
    </source>
</evidence>
<accession>A0AAD8YTE2</accession>
<evidence type="ECO:0000256" key="13">
    <source>
        <dbReference type="ARBA" id="ARBA00023157"/>
    </source>
</evidence>
<dbReference type="EMBL" id="JAROKS010000024">
    <property type="protein sequence ID" value="KAK1786880.1"/>
    <property type="molecule type" value="Genomic_DNA"/>
</dbReference>
<keyword evidence="13" id="KW-1015">Disulfide bond</keyword>
<dbReference type="InterPro" id="IPR032675">
    <property type="entry name" value="LRR_dom_sf"/>
</dbReference>
<feature type="transmembrane region" description="Helical" evidence="16">
    <location>
        <begin position="301"/>
        <end position="332"/>
    </location>
</feature>
<gene>
    <name evidence="19" type="ORF">P4O66_017262</name>
</gene>
<dbReference type="PROSITE" id="PS51450">
    <property type="entry name" value="LRR"/>
    <property type="match status" value="2"/>
</dbReference>
<evidence type="ECO:0000256" key="11">
    <source>
        <dbReference type="ARBA" id="ARBA00023065"/>
    </source>
</evidence>